<feature type="region of interest" description="Disordered" evidence="2">
    <location>
        <begin position="197"/>
        <end position="224"/>
    </location>
</feature>
<dbReference type="OrthoDB" id="10055769at2759"/>
<name>A0A6J3LYP0_9PEZI</name>
<dbReference type="GeneID" id="54363372"/>
<dbReference type="GO" id="GO:0030422">
    <property type="term" value="P:siRNA processing"/>
    <property type="evidence" value="ECO:0007669"/>
    <property type="project" value="TreeGrafter"/>
</dbReference>
<keyword evidence="1" id="KW-0548">Nucleotidyltransferase</keyword>
<feature type="compositionally biased region" description="Polar residues" evidence="2">
    <location>
        <begin position="197"/>
        <end position="212"/>
    </location>
</feature>
<evidence type="ECO:0000256" key="1">
    <source>
        <dbReference type="RuleBase" id="RU363098"/>
    </source>
</evidence>
<sequence length="1266" mass="141808">MALARNKRRASEMVGPALPPETNKKGRRVFGACGTDWEEFCAQAAIPSGPPGPTSPDQTRSQLDWIKLFHQQIFFLGTDSDLEAAKSEVFRSLAQHKSTDARQAYIRDAFREAAERLRCNRDKAGITKASSFVQSPQSKVDKTQSPSKPLRQTQLNFGILKPRKDQAKHDAGVLTNAISPSKETSFATTVNTSFWSNAPSSSAESGTTLVNSSDDDDAFEPIPSLSEVSRVASSSARMRARLRNLPDITVPSDHDKPSSHTLDLFISSLDSDDFLMLDHLASTADGQKQRHTGFVRLELPLISEYSRLPFTVRWEMQRVLQIKSATGKPAITVHDLQREWKRPRTLETLREFADDRKLPFEPGFSDEQPGKSEQITLNAKLEPIPSASGPLFQMVLQPPMLERSCDLQRRFGWDSVLYVDIPSLHNPVGHHKGRRLVEQFCATFRAPWDLMSRKWQLLSIQAVKKKLAAGSFTHRLVLVAIDNHSVTEIFQSLLEYNSNCHQPAAKLYSRIDLAASRTTPIIRLEPGDIAYDVPDKVATEDPEDTRHQDPKLRDVFCGKFDPKMVMDDGCCVMSAWLAAKVADVAGCNLDRRGFQARIAGAKGVWIPSSDPFQADLSKKPLGPHLHINKSQIKVRLPSLFTCDPAYLYFNLVRPNASARRSILHFGYLPILLDRGVERQTIIEVVTVQEQAKVDRILQAVKDGPEAVRAWLGSKNDVFEARNREQGIGHVAGFPLRKEERVVQMLEAGFEPAENIFLAQDLQETIGEIMDIEKKSLKISLGRSTTLLGVPDPRGCLLPGEVHIVFAERFVDDVSGESYQVLHGRDILIARSPSLGNWDIQRVRSVFKPELAHLTDTVVFSTRGAVPLASKLSGGDYDGDTFWICFEPKLVNPFKNAPVPYPIPGYEELGITKKKELLSDYVSDPTSDAQWCNWALQMASARLETNLLGVVTLLHENLIYDQGNIDSDQARNLVFLHDYLVDADKQGYEYSNDAFKKWKLKTGIPMDLPDPEYRKFKNEDRTDYPIKAPAKGNIIDAIIFEVIGPMHKRCVTTVQELLGKAESHDVHLGTFHDQMAGQTVDYAGNVDYSIQEEIKHIKNSLKSVRDAYQTALAGKSAHADFVEGVKHLRSLYDAIQPLQPDHPVAREWLRRQGTALSIWDKLKASTLAKFHHDTTKPGKLLYSVAGRELCELKAYQKAQASIDLGMNGADVPRVVNARQWSLMKPRKTKTPLATNLSCLKDRSADTWDDDILLNDIDGFDDDDYDEI</sequence>
<proteinExistence type="inferred from homology"/>
<keyword evidence="1" id="KW-0808">Transferase</keyword>
<evidence type="ECO:0000256" key="2">
    <source>
        <dbReference type="SAM" id="MobiDB-lite"/>
    </source>
</evidence>
<reference evidence="5" key="1">
    <citation type="submission" date="2020-01" db="EMBL/GenBank/DDBJ databases">
        <authorList>
            <consortium name="DOE Joint Genome Institute"/>
            <person name="Haridas S."/>
            <person name="Albert R."/>
            <person name="Binder M."/>
            <person name="Bloem J."/>
            <person name="Labutti K."/>
            <person name="Salamov A."/>
            <person name="Andreopoulos B."/>
            <person name="Baker S.E."/>
            <person name="Barry K."/>
            <person name="Bills G."/>
            <person name="Bluhm B.H."/>
            <person name="Cannon C."/>
            <person name="Castanera R."/>
            <person name="Culley D.E."/>
            <person name="Daum C."/>
            <person name="Ezra D."/>
            <person name="Gonzalez J.B."/>
            <person name="Henrissat B."/>
            <person name="Kuo A."/>
            <person name="Liang C."/>
            <person name="Lipzen A."/>
            <person name="Lutzoni F."/>
            <person name="Magnuson J."/>
            <person name="Mondo S."/>
            <person name="Nolan M."/>
            <person name="Ohm R."/>
            <person name="Pangilinan J."/>
            <person name="Park H.-J."/>
            <person name="Ramirez L."/>
            <person name="Alfaro M."/>
            <person name="Sun H."/>
            <person name="Tritt A."/>
            <person name="Yoshinaga Y."/>
            <person name="Zwiers L.-H."/>
            <person name="Turgeon B.G."/>
            <person name="Goodwin S.B."/>
            <person name="Spatafora J.W."/>
            <person name="Crous P.W."/>
            <person name="Grigoriev I.V."/>
        </authorList>
    </citation>
    <scope>NUCLEOTIDE SEQUENCE</scope>
    <source>
        <strain evidence="5">CBS 342.82</strain>
    </source>
</reference>
<protein>
    <recommendedName>
        <fullName evidence="1">RNA-dependent RNA polymerase</fullName>
        <ecNumber evidence="1">2.7.7.48</ecNumber>
    </recommendedName>
</protein>
<organism evidence="5">
    <name type="scientific">Dissoconium aciculare CBS 342.82</name>
    <dbReference type="NCBI Taxonomy" id="1314786"/>
    <lineage>
        <taxon>Eukaryota</taxon>
        <taxon>Fungi</taxon>
        <taxon>Dikarya</taxon>
        <taxon>Ascomycota</taxon>
        <taxon>Pezizomycotina</taxon>
        <taxon>Dothideomycetes</taxon>
        <taxon>Dothideomycetidae</taxon>
        <taxon>Mycosphaerellales</taxon>
        <taxon>Dissoconiaceae</taxon>
        <taxon>Dissoconium</taxon>
    </lineage>
</organism>
<reference evidence="5" key="2">
    <citation type="submission" date="2020-04" db="EMBL/GenBank/DDBJ databases">
        <authorList>
            <consortium name="NCBI Genome Project"/>
        </authorList>
    </citation>
    <scope>NUCLEOTIDE SEQUENCE</scope>
    <source>
        <strain evidence="5">CBS 342.82</strain>
    </source>
</reference>
<keyword evidence="1" id="KW-0696">RNA-directed RNA polymerase</keyword>
<dbReference type="EC" id="2.7.7.48" evidence="1"/>
<dbReference type="GO" id="GO:0031380">
    <property type="term" value="C:nuclear RNA-directed RNA polymerase complex"/>
    <property type="evidence" value="ECO:0007669"/>
    <property type="project" value="TreeGrafter"/>
</dbReference>
<comment type="similarity">
    <text evidence="1">Belongs to the RdRP family.</text>
</comment>
<dbReference type="InterPro" id="IPR007855">
    <property type="entry name" value="RDRP"/>
</dbReference>
<keyword evidence="4" id="KW-1185">Reference proteome</keyword>
<dbReference type="PANTHER" id="PTHR23079">
    <property type="entry name" value="RNA-DEPENDENT RNA POLYMERASE"/>
    <property type="match status" value="1"/>
</dbReference>
<evidence type="ECO:0000313" key="5">
    <source>
        <dbReference type="RefSeq" id="XP_033456783.1"/>
    </source>
</evidence>
<dbReference type="PANTHER" id="PTHR23079:SF55">
    <property type="entry name" value="RNA-DIRECTED RNA POLYMERASE"/>
    <property type="match status" value="1"/>
</dbReference>
<evidence type="ECO:0000313" key="4">
    <source>
        <dbReference type="Proteomes" id="UP000504637"/>
    </source>
</evidence>
<evidence type="ECO:0000259" key="3">
    <source>
        <dbReference type="Pfam" id="PF05183"/>
    </source>
</evidence>
<reference evidence="5" key="3">
    <citation type="submission" date="2025-08" db="UniProtKB">
        <authorList>
            <consortium name="RefSeq"/>
        </authorList>
    </citation>
    <scope>IDENTIFICATION</scope>
    <source>
        <strain evidence="5">CBS 342.82</strain>
    </source>
</reference>
<dbReference type="InterPro" id="IPR057596">
    <property type="entry name" value="RDRP_core"/>
</dbReference>
<dbReference type="GO" id="GO:0003968">
    <property type="term" value="F:RNA-directed RNA polymerase activity"/>
    <property type="evidence" value="ECO:0007669"/>
    <property type="project" value="UniProtKB-KW"/>
</dbReference>
<dbReference type="AlphaFoldDB" id="A0A6J3LYP0"/>
<dbReference type="Proteomes" id="UP000504637">
    <property type="component" value="Unplaced"/>
</dbReference>
<feature type="domain" description="RDRP core" evidence="3">
    <location>
        <begin position="393"/>
        <end position="1041"/>
    </location>
</feature>
<comment type="catalytic activity">
    <reaction evidence="1">
        <text>RNA(n) + a ribonucleoside 5'-triphosphate = RNA(n+1) + diphosphate</text>
        <dbReference type="Rhea" id="RHEA:21248"/>
        <dbReference type="Rhea" id="RHEA-COMP:14527"/>
        <dbReference type="Rhea" id="RHEA-COMP:17342"/>
        <dbReference type="ChEBI" id="CHEBI:33019"/>
        <dbReference type="ChEBI" id="CHEBI:61557"/>
        <dbReference type="ChEBI" id="CHEBI:140395"/>
        <dbReference type="EC" id="2.7.7.48"/>
    </reaction>
</comment>
<dbReference type="Pfam" id="PF05183">
    <property type="entry name" value="RdRP"/>
    <property type="match status" value="1"/>
</dbReference>
<gene>
    <name evidence="5" type="ORF">K489DRAFT_383322</name>
</gene>
<accession>A0A6J3LYP0</accession>
<dbReference type="RefSeq" id="XP_033456783.1">
    <property type="nucleotide sequence ID" value="XM_033605572.1"/>
</dbReference>
<dbReference type="GO" id="GO:0003723">
    <property type="term" value="F:RNA binding"/>
    <property type="evidence" value="ECO:0007669"/>
    <property type="project" value="UniProtKB-KW"/>
</dbReference>
<feature type="region of interest" description="Disordered" evidence="2">
    <location>
        <begin position="1"/>
        <end position="26"/>
    </location>
</feature>
<keyword evidence="1" id="KW-0694">RNA-binding</keyword>